<keyword evidence="4" id="KW-0406">Ion transport</keyword>
<dbReference type="AlphaFoldDB" id="A0AA88S301"/>
<evidence type="ECO:0000256" key="5">
    <source>
        <dbReference type="ARBA" id="ARBA00023136"/>
    </source>
</evidence>
<dbReference type="EMBL" id="JAVXUO010000139">
    <property type="protein sequence ID" value="KAK2995076.1"/>
    <property type="molecule type" value="Genomic_DNA"/>
</dbReference>
<keyword evidence="3" id="KW-0375">Hydrogen ion transport</keyword>
<evidence type="ECO:0000256" key="1">
    <source>
        <dbReference type="ARBA" id="ARBA00004370"/>
    </source>
</evidence>
<sequence>MESQHVAQITKGVQRLTGSKNVRIKTVINPSLVAGFTIRYGNSGSKLIDMSVKKQLEEIVAQLDIGDV</sequence>
<name>A0AA88S301_9ASTE</name>
<evidence type="ECO:0000256" key="2">
    <source>
        <dbReference type="ARBA" id="ARBA00022448"/>
    </source>
</evidence>
<dbReference type="GO" id="GO:0046933">
    <property type="term" value="F:proton-transporting ATP synthase activity, rotational mechanism"/>
    <property type="evidence" value="ECO:0007669"/>
    <property type="project" value="InterPro"/>
</dbReference>
<dbReference type="PROSITE" id="PS00389">
    <property type="entry name" value="ATPASE_DELTA"/>
    <property type="match status" value="1"/>
</dbReference>
<dbReference type="Proteomes" id="UP001187471">
    <property type="component" value="Unassembled WGS sequence"/>
</dbReference>
<accession>A0AA88S301</accession>
<gene>
    <name evidence="7" type="ORF">RJ640_028246</name>
</gene>
<evidence type="ECO:0000313" key="8">
    <source>
        <dbReference type="Proteomes" id="UP001187471"/>
    </source>
</evidence>
<comment type="caution">
    <text evidence="7">The sequence shown here is derived from an EMBL/GenBank/DDBJ whole genome shotgun (WGS) entry which is preliminary data.</text>
</comment>
<dbReference type="PRINTS" id="PR00125">
    <property type="entry name" value="ATPASEDELTA"/>
</dbReference>
<protein>
    <submittedName>
        <fullName evidence="7">Uncharacterized protein</fullName>
    </submittedName>
</protein>
<dbReference type="Pfam" id="PF00213">
    <property type="entry name" value="OSCP"/>
    <property type="match status" value="1"/>
</dbReference>
<keyword evidence="6" id="KW-0066">ATP synthesis</keyword>
<dbReference type="InterPro" id="IPR020781">
    <property type="entry name" value="ATPase_OSCP/d_CS"/>
</dbReference>
<keyword evidence="2" id="KW-0813">Transport</keyword>
<reference evidence="7" key="1">
    <citation type="submission" date="2022-12" db="EMBL/GenBank/DDBJ databases">
        <title>Draft genome assemblies for two species of Escallonia (Escalloniales).</title>
        <authorList>
            <person name="Chanderbali A."/>
            <person name="Dervinis C."/>
            <person name="Anghel I."/>
            <person name="Soltis D."/>
            <person name="Soltis P."/>
            <person name="Zapata F."/>
        </authorList>
    </citation>
    <scope>NUCLEOTIDE SEQUENCE</scope>
    <source>
        <strain evidence="7">UCBG92.1500</strain>
        <tissue evidence="7">Leaf</tissue>
    </source>
</reference>
<dbReference type="PANTHER" id="PTHR11910">
    <property type="entry name" value="ATP SYNTHASE DELTA CHAIN"/>
    <property type="match status" value="1"/>
</dbReference>
<comment type="subcellular location">
    <subcellularLocation>
        <location evidence="1">Membrane</location>
    </subcellularLocation>
</comment>
<proteinExistence type="predicted"/>
<keyword evidence="5" id="KW-0472">Membrane</keyword>
<dbReference type="InterPro" id="IPR000711">
    <property type="entry name" value="ATPase_OSCP/dsu"/>
</dbReference>
<evidence type="ECO:0000313" key="7">
    <source>
        <dbReference type="EMBL" id="KAK2995076.1"/>
    </source>
</evidence>
<organism evidence="7 8">
    <name type="scientific">Escallonia rubra</name>
    <dbReference type="NCBI Taxonomy" id="112253"/>
    <lineage>
        <taxon>Eukaryota</taxon>
        <taxon>Viridiplantae</taxon>
        <taxon>Streptophyta</taxon>
        <taxon>Embryophyta</taxon>
        <taxon>Tracheophyta</taxon>
        <taxon>Spermatophyta</taxon>
        <taxon>Magnoliopsida</taxon>
        <taxon>eudicotyledons</taxon>
        <taxon>Gunneridae</taxon>
        <taxon>Pentapetalae</taxon>
        <taxon>asterids</taxon>
        <taxon>campanulids</taxon>
        <taxon>Escalloniales</taxon>
        <taxon>Escalloniaceae</taxon>
        <taxon>Escallonia</taxon>
    </lineage>
</organism>
<evidence type="ECO:0000256" key="6">
    <source>
        <dbReference type="ARBA" id="ARBA00023310"/>
    </source>
</evidence>
<evidence type="ECO:0000256" key="4">
    <source>
        <dbReference type="ARBA" id="ARBA00023065"/>
    </source>
</evidence>
<evidence type="ECO:0000256" key="3">
    <source>
        <dbReference type="ARBA" id="ARBA00022781"/>
    </source>
</evidence>
<dbReference type="GO" id="GO:0016020">
    <property type="term" value="C:membrane"/>
    <property type="evidence" value="ECO:0007669"/>
    <property type="project" value="UniProtKB-SubCell"/>
</dbReference>
<keyword evidence="8" id="KW-1185">Reference proteome</keyword>